<feature type="transmembrane region" description="Helical" evidence="2">
    <location>
        <begin position="147"/>
        <end position="164"/>
    </location>
</feature>
<evidence type="ECO:0008006" key="5">
    <source>
        <dbReference type="Google" id="ProtNLM"/>
    </source>
</evidence>
<keyword evidence="2" id="KW-0472">Membrane</keyword>
<feature type="compositionally biased region" description="Low complexity" evidence="1">
    <location>
        <begin position="35"/>
        <end position="47"/>
    </location>
</feature>
<evidence type="ECO:0000313" key="4">
    <source>
        <dbReference type="Proteomes" id="UP000266484"/>
    </source>
</evidence>
<reference evidence="3 4" key="1">
    <citation type="submission" date="2018-08" db="EMBL/GenBank/DDBJ databases">
        <title>Genome Sequence of Clavibacter michiganensis Subspecies type strains, and the Atypical Peach-Colored Strains Isolated from Tomato.</title>
        <authorList>
            <person name="Osdaghi E."/>
            <person name="Portier P."/>
            <person name="Briand M."/>
            <person name="Jacques M.-A."/>
        </authorList>
    </citation>
    <scope>NUCLEOTIDE SEQUENCE [LARGE SCALE GENOMIC DNA]</scope>
    <source>
        <strain evidence="3 4">CFBP 8615</strain>
    </source>
</reference>
<keyword evidence="2" id="KW-0812">Transmembrane</keyword>
<evidence type="ECO:0000256" key="2">
    <source>
        <dbReference type="SAM" id="Phobius"/>
    </source>
</evidence>
<feature type="transmembrane region" description="Helical" evidence="2">
    <location>
        <begin position="109"/>
        <end position="135"/>
    </location>
</feature>
<feature type="compositionally biased region" description="Basic residues" evidence="1">
    <location>
        <begin position="17"/>
        <end position="34"/>
    </location>
</feature>
<feature type="transmembrane region" description="Helical" evidence="2">
    <location>
        <begin position="221"/>
        <end position="244"/>
    </location>
</feature>
<keyword evidence="2" id="KW-1133">Transmembrane helix</keyword>
<feature type="transmembrane region" description="Helical" evidence="2">
    <location>
        <begin position="265"/>
        <end position="283"/>
    </location>
</feature>
<dbReference type="Proteomes" id="UP000266484">
    <property type="component" value="Unassembled WGS sequence"/>
</dbReference>
<feature type="transmembrane region" description="Helical" evidence="2">
    <location>
        <begin position="185"/>
        <end position="209"/>
    </location>
</feature>
<dbReference type="Pfam" id="PF11139">
    <property type="entry name" value="SfLAP"/>
    <property type="match status" value="1"/>
</dbReference>
<accession>A0A399TBL9</accession>
<comment type="caution">
    <text evidence="3">The sequence shown here is derived from an EMBL/GenBank/DDBJ whole genome shotgun (WGS) entry which is preliminary data.</text>
</comment>
<gene>
    <name evidence="3" type="ORF">DZG00_08665</name>
</gene>
<evidence type="ECO:0000256" key="1">
    <source>
        <dbReference type="SAM" id="MobiDB-lite"/>
    </source>
</evidence>
<sequence length="298" mass="31362">MRTRVLPRGCGGARHATGGRRHGPRRGRPRRGCRPPRASRAIDPPRAGMGGWRGRARGGAPADAVLRGDMAISLLGLALLDSLNPSAIVVSLLVVVARFGDRRRMTASLLAYAAGILVAMVGVGIALMLGLRILIDQVVRDVPERTLDIAQLVVGVIILLIGALTPATPKRPRRPLDVDRGAGRLFVLGLGVTLVELSSALPYLAAVGILTSADLPPVQWIAWLVLYSAVVVLPVLLILAIALATASRQGARDWAAKRAGSMRQAGRGLILTILFLLGLFLTADAVTRLGLFDGLPGA</sequence>
<dbReference type="InterPro" id="IPR021315">
    <property type="entry name" value="Gap/Sap"/>
</dbReference>
<dbReference type="EMBL" id="QWGT01000107">
    <property type="protein sequence ID" value="RIJ51501.1"/>
    <property type="molecule type" value="Genomic_DNA"/>
</dbReference>
<dbReference type="AlphaFoldDB" id="A0A399TBL9"/>
<keyword evidence="4" id="KW-1185">Reference proteome</keyword>
<protein>
    <recommendedName>
        <fullName evidence="5">GAP family protein</fullName>
    </recommendedName>
</protein>
<proteinExistence type="predicted"/>
<feature type="region of interest" description="Disordered" evidence="1">
    <location>
        <begin position="1"/>
        <end position="55"/>
    </location>
</feature>
<name>A0A399TBL9_9MICO</name>
<organism evidence="3 4">
    <name type="scientific">Clavibacter lycopersici</name>
    <dbReference type="NCBI Taxonomy" id="2301718"/>
    <lineage>
        <taxon>Bacteria</taxon>
        <taxon>Bacillati</taxon>
        <taxon>Actinomycetota</taxon>
        <taxon>Actinomycetes</taxon>
        <taxon>Micrococcales</taxon>
        <taxon>Microbacteriaceae</taxon>
        <taxon>Clavibacter</taxon>
    </lineage>
</organism>
<feature type="transmembrane region" description="Helical" evidence="2">
    <location>
        <begin position="71"/>
        <end position="97"/>
    </location>
</feature>
<evidence type="ECO:0000313" key="3">
    <source>
        <dbReference type="EMBL" id="RIJ51501.1"/>
    </source>
</evidence>